<evidence type="ECO:0000259" key="9">
    <source>
        <dbReference type="Pfam" id="PF05649"/>
    </source>
</evidence>
<evidence type="ECO:0000259" key="8">
    <source>
        <dbReference type="Pfam" id="PF01431"/>
    </source>
</evidence>
<dbReference type="InterPro" id="IPR018497">
    <property type="entry name" value="Peptidase_M13_C"/>
</dbReference>
<dbReference type="GO" id="GO:0016485">
    <property type="term" value="P:protein processing"/>
    <property type="evidence" value="ECO:0007669"/>
    <property type="project" value="TreeGrafter"/>
</dbReference>
<dbReference type="RefSeq" id="WP_188441766.1">
    <property type="nucleotide sequence ID" value="NZ_BMGK01000007.1"/>
</dbReference>
<dbReference type="SUPFAM" id="SSF55486">
    <property type="entry name" value="Metalloproteases ('zincins'), catalytic domain"/>
    <property type="match status" value="1"/>
</dbReference>
<proteinExistence type="inferred from homology"/>
<dbReference type="AlphaFoldDB" id="A0A8J2VAH7"/>
<comment type="cofactor">
    <cofactor evidence="1">
        <name>Zn(2+)</name>
        <dbReference type="ChEBI" id="CHEBI:29105"/>
    </cofactor>
</comment>
<dbReference type="GO" id="GO:0004222">
    <property type="term" value="F:metalloendopeptidase activity"/>
    <property type="evidence" value="ECO:0007669"/>
    <property type="project" value="InterPro"/>
</dbReference>
<dbReference type="Gene3D" id="3.40.390.10">
    <property type="entry name" value="Collagenase (Catalytic Domain)"/>
    <property type="match status" value="1"/>
</dbReference>
<dbReference type="Proteomes" id="UP000652231">
    <property type="component" value="Unassembled WGS sequence"/>
</dbReference>
<feature type="domain" description="Peptidase M13 N-terminal" evidence="9">
    <location>
        <begin position="49"/>
        <end position="429"/>
    </location>
</feature>
<dbReference type="CDD" id="cd08662">
    <property type="entry name" value="M13"/>
    <property type="match status" value="1"/>
</dbReference>
<dbReference type="PANTHER" id="PTHR11733:SF167">
    <property type="entry name" value="FI17812P1-RELATED"/>
    <property type="match status" value="1"/>
</dbReference>
<evidence type="ECO:0000256" key="1">
    <source>
        <dbReference type="ARBA" id="ARBA00001947"/>
    </source>
</evidence>
<evidence type="ECO:0000256" key="7">
    <source>
        <dbReference type="ARBA" id="ARBA00023049"/>
    </source>
</evidence>
<keyword evidence="11" id="KW-1185">Reference proteome</keyword>
<dbReference type="PROSITE" id="PS51257">
    <property type="entry name" value="PROKAR_LIPOPROTEIN"/>
    <property type="match status" value="1"/>
</dbReference>
<evidence type="ECO:0000256" key="5">
    <source>
        <dbReference type="ARBA" id="ARBA00022801"/>
    </source>
</evidence>
<dbReference type="InterPro" id="IPR024079">
    <property type="entry name" value="MetalloPept_cat_dom_sf"/>
</dbReference>
<comment type="caution">
    <text evidence="10">The sequence shown here is derived from an EMBL/GenBank/DDBJ whole genome shotgun (WGS) entry which is preliminary data.</text>
</comment>
<reference evidence="10" key="1">
    <citation type="journal article" date="2014" name="Int. J. Syst. Evol. Microbiol.">
        <title>Complete genome sequence of Corynebacterium casei LMG S-19264T (=DSM 44701T), isolated from a smear-ripened cheese.</title>
        <authorList>
            <consortium name="US DOE Joint Genome Institute (JGI-PGF)"/>
            <person name="Walter F."/>
            <person name="Albersmeier A."/>
            <person name="Kalinowski J."/>
            <person name="Ruckert C."/>
        </authorList>
    </citation>
    <scope>NUCLEOTIDE SEQUENCE</scope>
    <source>
        <strain evidence="10">CGMCC 1.12924</strain>
    </source>
</reference>
<dbReference type="PANTHER" id="PTHR11733">
    <property type="entry name" value="ZINC METALLOPROTEASE FAMILY M13 NEPRILYSIN-RELATED"/>
    <property type="match status" value="1"/>
</dbReference>
<evidence type="ECO:0000313" key="10">
    <source>
        <dbReference type="EMBL" id="GGD94915.1"/>
    </source>
</evidence>
<dbReference type="InterPro" id="IPR008753">
    <property type="entry name" value="Peptidase_M13_N"/>
</dbReference>
<gene>
    <name evidence="10" type="primary">pepO</name>
    <name evidence="10" type="ORF">GCM10011312_18250</name>
</gene>
<name>A0A8J2VAH7_9FLAO</name>
<dbReference type="Gene3D" id="1.10.1380.10">
    <property type="entry name" value="Neutral endopeptidase , domain2"/>
    <property type="match status" value="1"/>
</dbReference>
<evidence type="ECO:0000256" key="3">
    <source>
        <dbReference type="ARBA" id="ARBA00022670"/>
    </source>
</evidence>
<keyword evidence="4" id="KW-0479">Metal-binding</keyword>
<organism evidence="10 11">
    <name type="scientific">Planktosalinus lacus</name>
    <dbReference type="NCBI Taxonomy" id="1526573"/>
    <lineage>
        <taxon>Bacteria</taxon>
        <taxon>Pseudomonadati</taxon>
        <taxon>Bacteroidota</taxon>
        <taxon>Flavobacteriia</taxon>
        <taxon>Flavobacteriales</taxon>
        <taxon>Flavobacteriaceae</taxon>
        <taxon>Planktosalinus</taxon>
    </lineage>
</organism>
<dbReference type="PRINTS" id="PR00786">
    <property type="entry name" value="NEPRILYSIN"/>
</dbReference>
<sequence length="687" mass="77782">MKTKTLKPMLAVAALAVATIGCKTDKAEQQTEDTHHGINLAYMDTTVSPTEDFFRYVNGTWLDENPIPEDETNWGSFGALREKTNQDVLNILKEAMDDPTIEAGSDQAKAVYLFKSILDTVTRNEAGVEPILPYMEKIASIENMEDLQNYLMEMQSKGSSDFFGFYVSGAPNDSNKNVPYLGASGLGLPDKDYYLNDDADSKDKREKYVAHITRMLQFLGDTEEEAAAQAERILAFETKLAEHRMDRAERRDARKRNNPRSVEQLQAMVPQINWTKYFEGIGAKEVDTIIITELKYTESLNEIFAKNNVEDWKTFLRWSGLNSATGMLTMEIEKANWDFYAKTMSGAEKQKPLDERALSTVNGVLGEAVGKLYVEKMFPPEAKETAEEMIEKVVQAYDTRIKALPWMTEDTKEKALEKLHKINIKIGYPDEWKDYSELEVKEGATYFDNRMAASQWNYNRTLEKLGQPVDKTEWFMPPQIVNAYYSPPFNEIVFPAAILQPPFYDYKADPAVNFGGIGAVIGHEISHGFDDSGARFDAEGNLNNWWTEEDLTAFEELGEGLADQYGAIEVLPGQNINGKLSLGENIGDLGGTNAALDGLRLYLAENGDPGKIDGFTQEQRFFLSWATIWRIQYREEAMMRQLKLGPHSPGNYRAWVPIRNLDAFHEAFATQEGDAMYLAPEDRIKIW</sequence>
<evidence type="ECO:0000313" key="11">
    <source>
        <dbReference type="Proteomes" id="UP000652231"/>
    </source>
</evidence>
<dbReference type="GO" id="GO:0046872">
    <property type="term" value="F:metal ion binding"/>
    <property type="evidence" value="ECO:0007669"/>
    <property type="project" value="UniProtKB-KW"/>
</dbReference>
<evidence type="ECO:0000256" key="4">
    <source>
        <dbReference type="ARBA" id="ARBA00022723"/>
    </source>
</evidence>
<dbReference type="GO" id="GO:0005886">
    <property type="term" value="C:plasma membrane"/>
    <property type="evidence" value="ECO:0007669"/>
    <property type="project" value="TreeGrafter"/>
</dbReference>
<evidence type="ECO:0000256" key="6">
    <source>
        <dbReference type="ARBA" id="ARBA00022833"/>
    </source>
</evidence>
<dbReference type="Pfam" id="PF01431">
    <property type="entry name" value="Peptidase_M13"/>
    <property type="match status" value="1"/>
</dbReference>
<evidence type="ECO:0000256" key="2">
    <source>
        <dbReference type="ARBA" id="ARBA00007357"/>
    </source>
</evidence>
<dbReference type="EMBL" id="BMGK01000007">
    <property type="protein sequence ID" value="GGD94915.1"/>
    <property type="molecule type" value="Genomic_DNA"/>
</dbReference>
<protein>
    <submittedName>
        <fullName evidence="10">Endothelin-converting protein</fullName>
    </submittedName>
</protein>
<keyword evidence="5" id="KW-0378">Hydrolase</keyword>
<keyword evidence="7" id="KW-0482">Metalloprotease</keyword>
<comment type="similarity">
    <text evidence="2">Belongs to the peptidase M13 family.</text>
</comment>
<feature type="domain" description="Peptidase M13 C-terminal" evidence="8">
    <location>
        <begin position="482"/>
        <end position="684"/>
    </location>
</feature>
<dbReference type="InterPro" id="IPR042089">
    <property type="entry name" value="Peptidase_M13_dom_2"/>
</dbReference>
<keyword evidence="3" id="KW-0645">Protease</keyword>
<accession>A0A8J2VAH7</accession>
<reference evidence="10" key="2">
    <citation type="submission" date="2020-09" db="EMBL/GenBank/DDBJ databases">
        <authorList>
            <person name="Sun Q."/>
            <person name="Zhou Y."/>
        </authorList>
    </citation>
    <scope>NUCLEOTIDE SEQUENCE</scope>
    <source>
        <strain evidence="10">CGMCC 1.12924</strain>
    </source>
</reference>
<dbReference type="InterPro" id="IPR000718">
    <property type="entry name" value="Peptidase_M13"/>
</dbReference>
<keyword evidence="6" id="KW-0862">Zinc</keyword>
<dbReference type="PROSITE" id="PS51885">
    <property type="entry name" value="NEPRILYSIN"/>
    <property type="match status" value="1"/>
</dbReference>
<dbReference type="Pfam" id="PF05649">
    <property type="entry name" value="Peptidase_M13_N"/>
    <property type="match status" value="1"/>
</dbReference>